<accession>A0A0D9XNI8</accession>
<reference evidence="1 2" key="1">
    <citation type="submission" date="2012-08" db="EMBL/GenBank/DDBJ databases">
        <title>Oryza genome evolution.</title>
        <authorList>
            <person name="Wing R.A."/>
        </authorList>
    </citation>
    <scope>NUCLEOTIDE SEQUENCE</scope>
</reference>
<evidence type="ECO:0000313" key="1">
    <source>
        <dbReference type="EnsemblPlants" id="LPERR11G01150.3"/>
    </source>
</evidence>
<dbReference type="EnsemblPlants" id="LPERR11G01150.3">
    <property type="protein sequence ID" value="LPERR11G01150.3"/>
    <property type="gene ID" value="LPERR11G01150"/>
</dbReference>
<dbReference type="Gramene" id="LPERR11G01150.3">
    <property type="protein sequence ID" value="LPERR11G01150.3"/>
    <property type="gene ID" value="LPERR11G01150"/>
</dbReference>
<reference evidence="1" key="3">
    <citation type="submission" date="2015-04" db="UniProtKB">
        <authorList>
            <consortium name="EnsemblPlants"/>
        </authorList>
    </citation>
    <scope>IDENTIFICATION</scope>
</reference>
<dbReference type="Proteomes" id="UP000032180">
    <property type="component" value="Chromosome 11"/>
</dbReference>
<proteinExistence type="predicted"/>
<evidence type="ECO:0000313" key="2">
    <source>
        <dbReference type="Proteomes" id="UP000032180"/>
    </source>
</evidence>
<dbReference type="AlphaFoldDB" id="A0A0D9XNI8"/>
<protein>
    <submittedName>
        <fullName evidence="1">Uncharacterized protein</fullName>
    </submittedName>
</protein>
<sequence length="125" mass="14619">MGLLCFYGGSPLSPQVATAPPLRRPSTGRRRWIRSREASTPHEIDERQVFLRHRQPPTHPPRTLVYVLNSTTKLLRSHSQFRTDLTLAKQFHMFTFTSFPEGRKILRTMMTIMAWLDYEEHIKGV</sequence>
<keyword evidence="2" id="KW-1185">Reference proteome</keyword>
<reference evidence="2" key="2">
    <citation type="submission" date="2013-12" db="EMBL/GenBank/DDBJ databases">
        <authorList>
            <person name="Yu Y."/>
            <person name="Lee S."/>
            <person name="de Baynast K."/>
            <person name="Wissotski M."/>
            <person name="Liu L."/>
            <person name="Talag J."/>
            <person name="Goicoechea J."/>
            <person name="Angelova A."/>
            <person name="Jetty R."/>
            <person name="Kudrna D."/>
            <person name="Golser W."/>
            <person name="Rivera L."/>
            <person name="Zhang J."/>
            <person name="Wing R."/>
        </authorList>
    </citation>
    <scope>NUCLEOTIDE SEQUENCE</scope>
</reference>
<name>A0A0D9XNI8_9ORYZ</name>
<organism evidence="1 2">
    <name type="scientific">Leersia perrieri</name>
    <dbReference type="NCBI Taxonomy" id="77586"/>
    <lineage>
        <taxon>Eukaryota</taxon>
        <taxon>Viridiplantae</taxon>
        <taxon>Streptophyta</taxon>
        <taxon>Embryophyta</taxon>
        <taxon>Tracheophyta</taxon>
        <taxon>Spermatophyta</taxon>
        <taxon>Magnoliopsida</taxon>
        <taxon>Liliopsida</taxon>
        <taxon>Poales</taxon>
        <taxon>Poaceae</taxon>
        <taxon>BOP clade</taxon>
        <taxon>Oryzoideae</taxon>
        <taxon>Oryzeae</taxon>
        <taxon>Oryzinae</taxon>
        <taxon>Leersia</taxon>
    </lineage>
</organism>
<dbReference type="HOGENOM" id="CLU_2076494_0_0_1"/>